<sequence>MAHKRRKRREIDECNIYIRKQFQRIDNQAPTPQSLYLPIILVLWIPVIFYMTSFSKHCQLQS</sequence>
<evidence type="ECO:0000313" key="2">
    <source>
        <dbReference type="EMBL" id="ODQ82751.1"/>
    </source>
</evidence>
<dbReference type="Proteomes" id="UP000094336">
    <property type="component" value="Unassembled WGS sequence"/>
</dbReference>
<evidence type="ECO:0000313" key="3">
    <source>
        <dbReference type="Proteomes" id="UP000094336"/>
    </source>
</evidence>
<organism evidence="2 3">
    <name type="scientific">Babjeviella inositovora NRRL Y-12698</name>
    <dbReference type="NCBI Taxonomy" id="984486"/>
    <lineage>
        <taxon>Eukaryota</taxon>
        <taxon>Fungi</taxon>
        <taxon>Dikarya</taxon>
        <taxon>Ascomycota</taxon>
        <taxon>Saccharomycotina</taxon>
        <taxon>Pichiomycetes</taxon>
        <taxon>Serinales incertae sedis</taxon>
        <taxon>Babjeviella</taxon>
    </lineage>
</organism>
<accession>A0A1E3QYQ1</accession>
<dbReference type="EMBL" id="KV454426">
    <property type="protein sequence ID" value="ODQ82751.1"/>
    <property type="molecule type" value="Genomic_DNA"/>
</dbReference>
<dbReference type="GeneID" id="30150502"/>
<reference evidence="3" key="1">
    <citation type="submission" date="2016-05" db="EMBL/GenBank/DDBJ databases">
        <title>Comparative genomics of biotechnologically important yeasts.</title>
        <authorList>
            <consortium name="DOE Joint Genome Institute"/>
            <person name="Riley R."/>
            <person name="Haridas S."/>
            <person name="Wolfe K.H."/>
            <person name="Lopes M.R."/>
            <person name="Hittinger C.T."/>
            <person name="Goker M."/>
            <person name="Salamov A."/>
            <person name="Wisecaver J."/>
            <person name="Long T.M."/>
            <person name="Aerts A.L."/>
            <person name="Barry K."/>
            <person name="Choi C."/>
            <person name="Clum A."/>
            <person name="Coughlan A.Y."/>
            <person name="Deshpande S."/>
            <person name="Douglass A.P."/>
            <person name="Hanson S.J."/>
            <person name="Klenk H.-P."/>
            <person name="Labutti K."/>
            <person name="Lapidus A."/>
            <person name="Lindquist E."/>
            <person name="Lipzen A."/>
            <person name="Meier-Kolthoff J.P."/>
            <person name="Ohm R.A."/>
            <person name="Otillar R.P."/>
            <person name="Pangilinan J."/>
            <person name="Peng Y."/>
            <person name="Rokas A."/>
            <person name="Rosa C.A."/>
            <person name="Scheuner C."/>
            <person name="Sibirny A.A."/>
            <person name="Slot J.C."/>
            <person name="Stielow J.B."/>
            <person name="Sun H."/>
            <person name="Kurtzman C.P."/>
            <person name="Blackwell M."/>
            <person name="Grigoriev I.V."/>
            <person name="Jeffries T.W."/>
        </authorList>
    </citation>
    <scope>NUCLEOTIDE SEQUENCE [LARGE SCALE GENOMIC DNA]</scope>
    <source>
        <strain evidence="3">NRRL Y-12698</strain>
    </source>
</reference>
<gene>
    <name evidence="2" type="ORF">BABINDRAFT_76128</name>
</gene>
<keyword evidence="1" id="KW-0472">Membrane</keyword>
<dbReference type="AlphaFoldDB" id="A0A1E3QYQ1"/>
<protein>
    <submittedName>
        <fullName evidence="2">Uncharacterized protein</fullName>
    </submittedName>
</protein>
<dbReference type="RefSeq" id="XP_018988079.1">
    <property type="nucleotide sequence ID" value="XM_019132649.1"/>
</dbReference>
<name>A0A1E3QYQ1_9ASCO</name>
<keyword evidence="1" id="KW-1133">Transmembrane helix</keyword>
<keyword evidence="1" id="KW-0812">Transmembrane</keyword>
<keyword evidence="3" id="KW-1185">Reference proteome</keyword>
<evidence type="ECO:0000256" key="1">
    <source>
        <dbReference type="SAM" id="Phobius"/>
    </source>
</evidence>
<proteinExistence type="predicted"/>
<feature type="transmembrane region" description="Helical" evidence="1">
    <location>
        <begin position="34"/>
        <end position="52"/>
    </location>
</feature>